<dbReference type="SUPFAM" id="SSF53697">
    <property type="entry name" value="SIS domain"/>
    <property type="match status" value="2"/>
</dbReference>
<dbReference type="InterPro" id="IPR054017">
    <property type="entry name" value="GKRP_SIS_2"/>
</dbReference>
<dbReference type="InterPro" id="IPR001347">
    <property type="entry name" value="SIS_dom"/>
</dbReference>
<dbReference type="KEGG" id="dfa:DFA_01563"/>
<dbReference type="GeneID" id="14872623"/>
<keyword evidence="5" id="KW-1185">Reference proteome</keyword>
<dbReference type="GO" id="GO:0070095">
    <property type="term" value="F:fructose-6-phosphate binding"/>
    <property type="evidence" value="ECO:0007669"/>
    <property type="project" value="TreeGrafter"/>
</dbReference>
<evidence type="ECO:0000259" key="2">
    <source>
        <dbReference type="Pfam" id="PF22198"/>
    </source>
</evidence>
<gene>
    <name evidence="4" type="ORF">DFA_01563</name>
</gene>
<dbReference type="Gene3D" id="3.40.50.12620">
    <property type="match status" value="1"/>
</dbReference>
<dbReference type="InterPro" id="IPR046348">
    <property type="entry name" value="SIS_dom_sf"/>
</dbReference>
<dbReference type="GO" id="GO:0005654">
    <property type="term" value="C:nucleoplasm"/>
    <property type="evidence" value="ECO:0007669"/>
    <property type="project" value="TreeGrafter"/>
</dbReference>
<keyword evidence="1" id="KW-0119">Carbohydrate metabolism</keyword>
<evidence type="ECO:0000259" key="3">
    <source>
        <dbReference type="Pfam" id="PF22645"/>
    </source>
</evidence>
<reference evidence="5" key="1">
    <citation type="journal article" date="2011" name="Genome Res.">
        <title>Phylogeny-wide analysis of social amoeba genomes highlights ancient origins for complex intercellular communication.</title>
        <authorList>
            <person name="Heidel A.J."/>
            <person name="Lawal H.M."/>
            <person name="Felder M."/>
            <person name="Schilde C."/>
            <person name="Helps N.R."/>
            <person name="Tunggal B."/>
            <person name="Rivero F."/>
            <person name="John U."/>
            <person name="Schleicher M."/>
            <person name="Eichinger L."/>
            <person name="Platzer M."/>
            <person name="Noegel A.A."/>
            <person name="Schaap P."/>
            <person name="Gloeckner G."/>
        </authorList>
    </citation>
    <scope>NUCLEOTIDE SEQUENCE [LARGE SCALE GENOMIC DNA]</scope>
    <source>
        <strain evidence="5">SH3</strain>
    </source>
</reference>
<feature type="domain" description="SIS" evidence="3">
    <location>
        <begin position="58"/>
        <end position="177"/>
    </location>
</feature>
<dbReference type="Pfam" id="PF22645">
    <property type="entry name" value="GKRP_SIS_N"/>
    <property type="match status" value="1"/>
</dbReference>
<dbReference type="GO" id="GO:0019899">
    <property type="term" value="F:enzyme binding"/>
    <property type="evidence" value="ECO:0007669"/>
    <property type="project" value="TreeGrafter"/>
</dbReference>
<dbReference type="AlphaFoldDB" id="F4PTF5"/>
<sequence length="613" mass="68547">MSSGSITETANELTGDLDCISSLEMLRLFRSTDAQIFSGYKSFIGMNDSQFIESMASMIKSIRSIVNSDDNESKRMVDFVMSGAGTSGRLAFFVARTFNRYIEQHMSDKKQAVRFNYLIAGGDRSLTVGIEGAEDDTVAAIKDIQSVLDNRKNTTLVYIGITCGFSAPYVAAQIDYLLNTVKGNHIVSLMGFNPLDRARKIKIEQWDRSFNDVALNLYQRALETPSQFFFINPVIGPEPLTGSTRMKSGSATKILLEVLFALSLNDGKNQDGKSDLVYAIQHKFNLYEQAYRSTYRYIDELAPIIDSVGASLKNNGHLYYIASDSMGIVGFIDASETVPTFGAGNLDVRGFILDDEQGRQGWSIMDNLQGDVSYISEQYKISQSHLQQSIIPTITSDDTVLITISPNQHHNLNVIINIIETLNKQSIKPNVLLYLNEKENDKVSSSSTITTQFKKLNVNLISIDLNLDEQELIKGINSYHEMSLKWIYNALTTGGFVLKGKVYGNRMIDLGLTNNKLFYRSCGIVESLMKVDSQRARDCILRAIYSINDQDTIPQHIIDAAIYTHIDHANINQIRHVVPVALLLASNKFQSPTSIRESIKLQPIIKLHLNQIK</sequence>
<dbReference type="InterPro" id="IPR040190">
    <property type="entry name" value="MURQ/GCKR"/>
</dbReference>
<feature type="domain" description="Glucokinase regulatory protein second SIS" evidence="2">
    <location>
        <begin position="301"/>
        <end position="499"/>
    </location>
</feature>
<dbReference type="Proteomes" id="UP000007797">
    <property type="component" value="Unassembled WGS sequence"/>
</dbReference>
<organism evidence="4 5">
    <name type="scientific">Cavenderia fasciculata</name>
    <name type="common">Slime mold</name>
    <name type="synonym">Dictyostelium fasciculatum</name>
    <dbReference type="NCBI Taxonomy" id="261658"/>
    <lineage>
        <taxon>Eukaryota</taxon>
        <taxon>Amoebozoa</taxon>
        <taxon>Evosea</taxon>
        <taxon>Eumycetozoa</taxon>
        <taxon>Dictyostelia</taxon>
        <taxon>Acytosteliales</taxon>
        <taxon>Cavenderiaceae</taxon>
        <taxon>Cavenderia</taxon>
    </lineage>
</organism>
<dbReference type="GO" id="GO:0009750">
    <property type="term" value="P:response to fructose"/>
    <property type="evidence" value="ECO:0007669"/>
    <property type="project" value="TreeGrafter"/>
</dbReference>
<dbReference type="GO" id="GO:0005829">
    <property type="term" value="C:cytosol"/>
    <property type="evidence" value="ECO:0007669"/>
    <property type="project" value="TreeGrafter"/>
</dbReference>
<dbReference type="PROSITE" id="PS01272">
    <property type="entry name" value="GCKR"/>
    <property type="match status" value="1"/>
</dbReference>
<dbReference type="OMA" id="WESADYE"/>
<dbReference type="EMBL" id="GL883010">
    <property type="protein sequence ID" value="EGG21677.1"/>
    <property type="molecule type" value="Genomic_DNA"/>
</dbReference>
<dbReference type="RefSeq" id="XP_004359527.1">
    <property type="nucleotide sequence ID" value="XM_004359470.1"/>
</dbReference>
<accession>F4PTF5</accession>
<dbReference type="PANTHER" id="PTHR10088">
    <property type="entry name" value="GLUCOKINASE REGULATORY PROTEIN"/>
    <property type="match status" value="1"/>
</dbReference>
<dbReference type="Pfam" id="PF20741">
    <property type="entry name" value="GKRP-like_C"/>
    <property type="match status" value="1"/>
</dbReference>
<dbReference type="FunFam" id="1.10.8.1080:FF:000004">
    <property type="entry name" value="Predicted protein"/>
    <property type="match status" value="1"/>
</dbReference>
<dbReference type="PANTHER" id="PTHR10088:SF4">
    <property type="entry name" value="GLUCOKINASE REGULATORY PROTEIN"/>
    <property type="match status" value="1"/>
</dbReference>
<dbReference type="Gene3D" id="1.10.8.1080">
    <property type="match status" value="1"/>
</dbReference>
<proteinExistence type="predicted"/>
<evidence type="ECO:0000313" key="5">
    <source>
        <dbReference type="Proteomes" id="UP000007797"/>
    </source>
</evidence>
<dbReference type="GO" id="GO:0042593">
    <property type="term" value="P:glucose homeostasis"/>
    <property type="evidence" value="ECO:0007669"/>
    <property type="project" value="TreeGrafter"/>
</dbReference>
<dbReference type="GO" id="GO:0004857">
    <property type="term" value="F:enzyme inhibitor activity"/>
    <property type="evidence" value="ECO:0007669"/>
    <property type="project" value="TreeGrafter"/>
</dbReference>
<protein>
    <recommendedName>
        <fullName evidence="6">SIS domain-containing protein</fullName>
    </recommendedName>
</protein>
<name>F4PTF5_CACFS</name>
<dbReference type="Pfam" id="PF22198">
    <property type="entry name" value="GKRP_SIS_2"/>
    <property type="match status" value="1"/>
</dbReference>
<evidence type="ECO:0000313" key="4">
    <source>
        <dbReference type="EMBL" id="EGG21677.1"/>
    </source>
</evidence>
<dbReference type="STRING" id="1054147.F4PTF5"/>
<evidence type="ECO:0008006" key="6">
    <source>
        <dbReference type="Google" id="ProtNLM"/>
    </source>
</evidence>
<dbReference type="GO" id="GO:1901135">
    <property type="term" value="P:carbohydrate derivative metabolic process"/>
    <property type="evidence" value="ECO:0007669"/>
    <property type="project" value="InterPro"/>
</dbReference>
<dbReference type="OrthoDB" id="311172at2759"/>
<dbReference type="Gene3D" id="3.40.50.10490">
    <property type="entry name" value="Glucose-6-phosphate isomerase like protein, domain 1"/>
    <property type="match status" value="1"/>
</dbReference>
<dbReference type="InterPro" id="IPR005486">
    <property type="entry name" value="Glucokinase_regulatory_CS"/>
</dbReference>
<dbReference type="GO" id="GO:0030246">
    <property type="term" value="F:carbohydrate binding"/>
    <property type="evidence" value="ECO:0007669"/>
    <property type="project" value="TreeGrafter"/>
</dbReference>
<evidence type="ECO:0000256" key="1">
    <source>
        <dbReference type="ARBA" id="ARBA00023277"/>
    </source>
</evidence>